<evidence type="ECO:0000313" key="2">
    <source>
        <dbReference type="Proteomes" id="UP000194141"/>
    </source>
</evidence>
<dbReference type="EMBL" id="MDSU01000018">
    <property type="protein sequence ID" value="OSS41764.1"/>
    <property type="molecule type" value="Genomic_DNA"/>
</dbReference>
<reference evidence="1 2" key="1">
    <citation type="journal article" date="2017" name="Front. Microbiol.">
        <title>Genome Sequence of Desulfurella amilsii Strain TR1 and Comparative Genomics of Desulfurellaceae Family.</title>
        <authorList>
            <person name="Florentino A.P."/>
            <person name="Stams A.J."/>
            <person name="Sanchez-Andrea I."/>
        </authorList>
    </citation>
    <scope>NUCLEOTIDE SEQUENCE [LARGE SCALE GENOMIC DNA]</scope>
    <source>
        <strain evidence="1 2">TR1</strain>
    </source>
</reference>
<dbReference type="RefSeq" id="WP_086033999.1">
    <property type="nucleotide sequence ID" value="NZ_MDSU01000018.1"/>
</dbReference>
<dbReference type="OrthoDB" id="5522387at2"/>
<keyword evidence="2" id="KW-1185">Reference proteome</keyword>
<sequence length="61" mass="7044">MKEKVVAKVKKENDKLHLTCEAFGISEYCIDEEQAKAIIESKAPKDAEIEWVKDYIDDNDK</sequence>
<dbReference type="AlphaFoldDB" id="A0A1X4XW62"/>
<gene>
    <name evidence="1" type="ORF">DESAMIL20_1317</name>
</gene>
<dbReference type="STRING" id="1562698.DESAMIL20_1317"/>
<protein>
    <submittedName>
        <fullName evidence="1">Uncharacterized protein</fullName>
    </submittedName>
</protein>
<comment type="caution">
    <text evidence="1">The sequence shown here is derived from an EMBL/GenBank/DDBJ whole genome shotgun (WGS) entry which is preliminary data.</text>
</comment>
<accession>A0A1X4XW62</accession>
<dbReference type="Proteomes" id="UP000194141">
    <property type="component" value="Unassembled WGS sequence"/>
</dbReference>
<organism evidence="1 2">
    <name type="scientific">Desulfurella amilsii</name>
    <dbReference type="NCBI Taxonomy" id="1562698"/>
    <lineage>
        <taxon>Bacteria</taxon>
        <taxon>Pseudomonadati</taxon>
        <taxon>Campylobacterota</taxon>
        <taxon>Desulfurellia</taxon>
        <taxon>Desulfurellales</taxon>
        <taxon>Desulfurellaceae</taxon>
        <taxon>Desulfurella</taxon>
    </lineage>
</organism>
<proteinExistence type="predicted"/>
<name>A0A1X4XW62_9BACT</name>
<evidence type="ECO:0000313" key="1">
    <source>
        <dbReference type="EMBL" id="OSS41764.1"/>
    </source>
</evidence>